<dbReference type="Pfam" id="PF09064">
    <property type="entry name" value="EGF_Tme5"/>
    <property type="match status" value="1"/>
</dbReference>
<dbReference type="InterPro" id="IPR015149">
    <property type="entry name" value="Tme5_EGF-like"/>
</dbReference>
<feature type="compositionally biased region" description="Basic and acidic residues" evidence="16">
    <location>
        <begin position="306"/>
        <end position="321"/>
    </location>
</feature>
<dbReference type="CTD" id="7056"/>
<keyword evidence="6" id="KW-0677">Repeat</keyword>
<reference evidence="18" key="1">
    <citation type="submission" date="2025-08" db="UniProtKB">
        <authorList>
            <consortium name="RefSeq"/>
        </authorList>
    </citation>
    <scope>IDENTIFICATION</scope>
</reference>
<proteinExistence type="predicted"/>
<dbReference type="PROSITE" id="PS01187">
    <property type="entry name" value="EGF_CA"/>
    <property type="match status" value="2"/>
</dbReference>
<dbReference type="InterPro" id="IPR018097">
    <property type="entry name" value="EGF_Ca-bd_CS"/>
</dbReference>
<dbReference type="Gene3D" id="2.10.25.10">
    <property type="entry name" value="Laminin"/>
    <property type="match status" value="5"/>
</dbReference>
<dbReference type="KEGG" id="cbai:105083203"/>
<comment type="function">
    <text evidence="14">Endothelial cell receptor that plays a critical role in regulating several physiological processes including hemostasis, coagulation, fibrinolysis, inflammation, and angiogenesis. Acts as a cofactor for thrombin activation of protein C/PROC on the surface of vascular endothelial cells leading to initiation of the activated protein C anticoagulant pathway. Also accelerates the activation of the plasma carboxypeptidase B2/CPB2, which catalyzes removal of C-terminal basic amino acids from its substrates including kinins or anaphylatoxins leading to fibrinolysis inhibition. Plays critical protective roles in changing the cleavage specificity of protease-activated receptor 1/PAR1, inhibiting endothelial cell permeability and inflammation. Suppresses inflammation distinctly from its anticoagulant cofactor activity by sequestering HMGB1 thereby preventing it from engaging cellular receptors such as RAGE and contributing to the inflammatory response.</text>
</comment>
<feature type="domain" description="EGF-like" evidence="17">
    <location>
        <begin position="57"/>
        <end position="72"/>
    </location>
</feature>
<dbReference type="OrthoDB" id="4062651at2759"/>
<evidence type="ECO:0000256" key="3">
    <source>
        <dbReference type="ARBA" id="ARBA00022536"/>
    </source>
</evidence>
<dbReference type="RefSeq" id="XP_010971264.1">
    <property type="nucleotide sequence ID" value="XM_010972962.1"/>
</dbReference>
<organism evidence="18">
    <name type="scientific">Camelus bactrianus</name>
    <name type="common">Bactrian camel</name>
    <dbReference type="NCBI Taxonomy" id="9837"/>
    <lineage>
        <taxon>Eukaryota</taxon>
        <taxon>Metazoa</taxon>
        <taxon>Chordata</taxon>
        <taxon>Craniata</taxon>
        <taxon>Vertebrata</taxon>
        <taxon>Euteleostomi</taxon>
        <taxon>Mammalia</taxon>
        <taxon>Eutheria</taxon>
        <taxon>Laurasiatheria</taxon>
        <taxon>Artiodactyla</taxon>
        <taxon>Tylopoda</taxon>
        <taxon>Camelidae</taxon>
        <taxon>Camelus</taxon>
    </lineage>
</organism>
<keyword evidence="3" id="KW-0245">EGF-like domain</keyword>
<dbReference type="AlphaFoldDB" id="A0A9W3H4X1"/>
<evidence type="ECO:0000256" key="8">
    <source>
        <dbReference type="ARBA" id="ARBA00022989"/>
    </source>
</evidence>
<dbReference type="PANTHER" id="PTHR24036">
    <property type="entry name" value="SKELETOR-RELATED"/>
    <property type="match status" value="1"/>
</dbReference>
<keyword evidence="12" id="KW-0675">Receptor</keyword>
<dbReference type="FunFam" id="2.10.25.10:FF:000797">
    <property type="entry name" value="Thrombomodulin"/>
    <property type="match status" value="1"/>
</dbReference>
<protein>
    <recommendedName>
        <fullName evidence="2">Thrombomodulin</fullName>
    </recommendedName>
</protein>
<feature type="non-terminal residue" evidence="18">
    <location>
        <position position="1"/>
    </location>
</feature>
<keyword evidence="8" id="KW-1133">Transmembrane helix</keyword>
<keyword evidence="11" id="KW-1015">Disulfide bond</keyword>
<evidence type="ECO:0000256" key="9">
    <source>
        <dbReference type="ARBA" id="ARBA00023084"/>
    </source>
</evidence>
<dbReference type="SMART" id="SM00181">
    <property type="entry name" value="EGF"/>
    <property type="match status" value="5"/>
</dbReference>
<evidence type="ECO:0000256" key="14">
    <source>
        <dbReference type="ARBA" id="ARBA00045242"/>
    </source>
</evidence>
<feature type="compositionally biased region" description="Low complexity" evidence="16">
    <location>
        <begin position="267"/>
        <end position="276"/>
    </location>
</feature>
<dbReference type="PRINTS" id="PR00907">
    <property type="entry name" value="THRMBOMODULN"/>
</dbReference>
<feature type="region of interest" description="Disordered" evidence="16">
    <location>
        <begin position="228"/>
        <end position="333"/>
    </location>
</feature>
<evidence type="ECO:0000256" key="2">
    <source>
        <dbReference type="ARBA" id="ARBA00019822"/>
    </source>
</evidence>
<dbReference type="GO" id="GO:0005509">
    <property type="term" value="F:calcium ion binding"/>
    <property type="evidence" value="ECO:0007669"/>
    <property type="project" value="InterPro"/>
</dbReference>
<dbReference type="InterPro" id="IPR001881">
    <property type="entry name" value="EGF-like_Ca-bd_dom"/>
</dbReference>
<keyword evidence="10" id="KW-0472">Membrane</keyword>
<comment type="subunit">
    <text evidence="15">Interacts with ITGAL, ITGAM and ITGB2. Interacts with thrombin/F2; this interaction switches the specificity of thrombin from a procoagulant to an anticoagulant and antifibrinolytic protease. Interacts with ANGP1 and ANGP2; these interactions significantly inhibit the generation of activated PC and TAFIa/CPB2 by the thrombin/thrombomodulin complex. Interacts with PF4; this interaction enhances generation of activated protein C. Interacts with HMGB1; this interaction inhibits HMGB1 inflammatory activity.</text>
</comment>
<evidence type="ECO:0000256" key="13">
    <source>
        <dbReference type="ARBA" id="ARBA00023180"/>
    </source>
</evidence>
<dbReference type="InterPro" id="IPR000742">
    <property type="entry name" value="EGF"/>
</dbReference>
<feature type="compositionally biased region" description="Basic and acidic residues" evidence="16">
    <location>
        <begin position="234"/>
        <end position="244"/>
    </location>
</feature>
<evidence type="ECO:0000256" key="4">
    <source>
        <dbReference type="ARBA" id="ARBA00022692"/>
    </source>
</evidence>
<keyword evidence="13" id="KW-0325">Glycoprotein</keyword>
<sequence length="333" mass="36009">QPGCNESAGESRCLCPAEAPLQADGPSCAEPAQHPCHQLCQQFCVPGPPDAPTNYTCMCATGYRLAADQHQCEDVDDCMQVPSPCPQNCVNEQGSFRCNCYPGYEQQDGECVELQDPCFGNKCEYECQPVGRSEHRCVCAEGFVPVPHDPNRCQMFCNRTSCPADCDPNNPESCRCPDGYILDESSMCTDIDECSSDLCSGECRNLPGSYECVCGPDSVLAGQIATDCDPVKVGGDRTEERTEDGGSGEPPGSPPPGGGWGGGLAGSGPSPSLTSPHKWAEMAVLERQPAERPCPHQGHRRRERYRRGAEDQSQEKAQMKEELEESVSRKLSN</sequence>
<evidence type="ECO:0000256" key="5">
    <source>
        <dbReference type="ARBA" id="ARBA00022696"/>
    </source>
</evidence>
<evidence type="ECO:0000256" key="6">
    <source>
        <dbReference type="ARBA" id="ARBA00022737"/>
    </source>
</evidence>
<keyword evidence="7" id="KW-0654">Proteoglycan</keyword>
<dbReference type="GO" id="GO:0004888">
    <property type="term" value="F:transmembrane signaling receptor activity"/>
    <property type="evidence" value="ECO:0007669"/>
    <property type="project" value="InterPro"/>
</dbReference>
<dbReference type="InterPro" id="IPR026823">
    <property type="entry name" value="cEGF"/>
</dbReference>
<dbReference type="InterPro" id="IPR052126">
    <property type="entry name" value="Spindle_Org/Thrombomodulin"/>
</dbReference>
<dbReference type="FunFam" id="2.10.25.10:FF:000874">
    <property type="entry name" value="Thrombomodulin"/>
    <property type="match status" value="1"/>
</dbReference>
<evidence type="ECO:0000256" key="1">
    <source>
        <dbReference type="ARBA" id="ARBA00004479"/>
    </source>
</evidence>
<gene>
    <name evidence="18" type="primary">THBD</name>
</gene>
<evidence type="ECO:0000256" key="11">
    <source>
        <dbReference type="ARBA" id="ARBA00023157"/>
    </source>
</evidence>
<keyword evidence="4" id="KW-0812">Transmembrane</keyword>
<evidence type="ECO:0000256" key="12">
    <source>
        <dbReference type="ARBA" id="ARBA00023170"/>
    </source>
</evidence>
<dbReference type="InterPro" id="IPR009030">
    <property type="entry name" value="Growth_fac_rcpt_cys_sf"/>
</dbReference>
<keyword evidence="9" id="KW-0094">Blood coagulation</keyword>
<dbReference type="InterPro" id="IPR049883">
    <property type="entry name" value="NOTCH1_EGF-like"/>
</dbReference>
<dbReference type="FunFam" id="2.10.25.10:FF:000406">
    <property type="entry name" value="CD248 molecule"/>
    <property type="match status" value="1"/>
</dbReference>
<dbReference type="Pfam" id="PF12662">
    <property type="entry name" value="cEGF"/>
    <property type="match status" value="1"/>
</dbReference>
<dbReference type="GO" id="GO:0016020">
    <property type="term" value="C:membrane"/>
    <property type="evidence" value="ECO:0007669"/>
    <property type="project" value="UniProtKB-SubCell"/>
</dbReference>
<keyword evidence="5" id="KW-0356">Hemostasis</keyword>
<accession>A0A9W3H4X1</accession>
<comment type="subcellular location">
    <subcellularLocation>
        <location evidence="1">Membrane</location>
        <topology evidence="1">Single-pass type I membrane protein</topology>
    </subcellularLocation>
</comment>
<evidence type="ECO:0000256" key="16">
    <source>
        <dbReference type="SAM" id="MobiDB-lite"/>
    </source>
</evidence>
<name>A0A9W3H4X1_CAMBA</name>
<evidence type="ECO:0000256" key="10">
    <source>
        <dbReference type="ARBA" id="ARBA00023136"/>
    </source>
</evidence>
<evidence type="ECO:0000256" key="7">
    <source>
        <dbReference type="ARBA" id="ARBA00022974"/>
    </source>
</evidence>
<evidence type="ECO:0000256" key="15">
    <source>
        <dbReference type="ARBA" id="ARBA00046453"/>
    </source>
</evidence>
<dbReference type="Pfam" id="PF07645">
    <property type="entry name" value="EGF_CA"/>
    <property type="match status" value="1"/>
</dbReference>
<dbReference type="InterPro" id="IPR000152">
    <property type="entry name" value="EGF-type_Asp/Asn_hydroxyl_site"/>
</dbReference>
<dbReference type="GO" id="GO:0007596">
    <property type="term" value="P:blood coagulation"/>
    <property type="evidence" value="ECO:0007669"/>
    <property type="project" value="UniProtKB-KW"/>
</dbReference>
<dbReference type="PROSITE" id="PS01186">
    <property type="entry name" value="EGF_2"/>
    <property type="match status" value="1"/>
</dbReference>
<dbReference type="SUPFAM" id="SSF57196">
    <property type="entry name" value="EGF/Laminin"/>
    <property type="match status" value="3"/>
</dbReference>
<dbReference type="SMART" id="SM00179">
    <property type="entry name" value="EGF_CA"/>
    <property type="match status" value="2"/>
</dbReference>
<evidence type="ECO:0000313" key="18">
    <source>
        <dbReference type="RefSeq" id="XP_010971264.1"/>
    </source>
</evidence>
<dbReference type="PANTHER" id="PTHR24036:SF5">
    <property type="entry name" value="THROMBOMODULIN"/>
    <property type="match status" value="1"/>
</dbReference>
<dbReference type="PROSITE" id="PS00010">
    <property type="entry name" value="ASX_HYDROXYL"/>
    <property type="match status" value="2"/>
</dbReference>
<dbReference type="SUPFAM" id="SSF57184">
    <property type="entry name" value="Growth factor receptor domain"/>
    <property type="match status" value="1"/>
</dbReference>
<evidence type="ECO:0000259" key="17">
    <source>
        <dbReference type="PROSITE" id="PS01186"/>
    </source>
</evidence>